<protein>
    <recommendedName>
        <fullName evidence="10">Twin-arginine translocase subunit TatC</fullName>
    </recommendedName>
</protein>
<dbReference type="GO" id="GO:0009977">
    <property type="term" value="F:proton motive force dependent protein transmembrane transporter activity"/>
    <property type="evidence" value="ECO:0007669"/>
    <property type="project" value="TreeGrafter"/>
</dbReference>
<name>A0A2N0QLE7_9GLOM</name>
<evidence type="ECO:0000256" key="1">
    <source>
        <dbReference type="ARBA" id="ARBA00004141"/>
    </source>
</evidence>
<evidence type="ECO:0000256" key="6">
    <source>
        <dbReference type="SAM" id="Coils"/>
    </source>
</evidence>
<dbReference type="Proteomes" id="UP000232688">
    <property type="component" value="Unassembled WGS sequence"/>
</dbReference>
<dbReference type="VEuPathDB" id="FungiDB:RhiirA1_482749"/>
<feature type="transmembrane region" description="Helical" evidence="7">
    <location>
        <begin position="45"/>
        <end position="67"/>
    </location>
</feature>
<comment type="subcellular location">
    <subcellularLocation>
        <location evidence="1">Membrane</location>
        <topology evidence="1">Multi-pass membrane protein</topology>
    </subcellularLocation>
</comment>
<evidence type="ECO:0000256" key="5">
    <source>
        <dbReference type="ARBA" id="ARBA00023136"/>
    </source>
</evidence>
<dbReference type="EMBL" id="LLXH01006794">
    <property type="protein sequence ID" value="PKC51882.1"/>
    <property type="molecule type" value="Genomic_DNA"/>
</dbReference>
<feature type="transmembrane region" description="Helical" evidence="7">
    <location>
        <begin position="22"/>
        <end position="39"/>
    </location>
</feature>
<evidence type="ECO:0008006" key="10">
    <source>
        <dbReference type="Google" id="ProtNLM"/>
    </source>
</evidence>
<evidence type="ECO:0000313" key="9">
    <source>
        <dbReference type="Proteomes" id="UP000232688"/>
    </source>
</evidence>
<organism evidence="8 9">
    <name type="scientific">Rhizophagus irregularis</name>
    <dbReference type="NCBI Taxonomy" id="588596"/>
    <lineage>
        <taxon>Eukaryota</taxon>
        <taxon>Fungi</taxon>
        <taxon>Fungi incertae sedis</taxon>
        <taxon>Mucoromycota</taxon>
        <taxon>Glomeromycotina</taxon>
        <taxon>Glomeromycetes</taxon>
        <taxon>Glomerales</taxon>
        <taxon>Glomeraceae</taxon>
        <taxon>Rhizophagus</taxon>
    </lineage>
</organism>
<evidence type="ECO:0000256" key="7">
    <source>
        <dbReference type="SAM" id="Phobius"/>
    </source>
</evidence>
<evidence type="ECO:0000256" key="2">
    <source>
        <dbReference type="ARBA" id="ARBA00008882"/>
    </source>
</evidence>
<keyword evidence="4 7" id="KW-1133">Transmembrane helix</keyword>
<dbReference type="PANTHER" id="PTHR30371:SF0">
    <property type="entry name" value="SEC-INDEPENDENT PROTEIN TRANSLOCASE PROTEIN TATC, CHLOROPLASTIC-RELATED"/>
    <property type="match status" value="1"/>
</dbReference>
<dbReference type="AlphaFoldDB" id="A0A2N0QLE7"/>
<dbReference type="PANTHER" id="PTHR30371">
    <property type="entry name" value="SEC-INDEPENDENT PROTEIN TRANSLOCASE PROTEIN TATC"/>
    <property type="match status" value="1"/>
</dbReference>
<gene>
    <name evidence="8" type="ORF">RhiirA1_482749</name>
</gene>
<keyword evidence="5 7" id="KW-0472">Membrane</keyword>
<evidence type="ECO:0000313" key="8">
    <source>
        <dbReference type="EMBL" id="PKC51882.1"/>
    </source>
</evidence>
<comment type="similarity">
    <text evidence="2">Belongs to the TatC family.</text>
</comment>
<sequence>LPVVTLFLARLGILDPKLMVKFRKYSYFVLFVIAVLLAPPDLVSYLIISIPLFALYEISIIIARIGYRKFMKAEEQRQREEQEESQRQQVEALLAEQRRQIEQMSNQQP</sequence>
<comment type="caution">
    <text evidence="8">The sequence shown here is derived from an EMBL/GenBank/DDBJ whole genome shotgun (WGS) entry which is preliminary data.</text>
</comment>
<accession>A0A2N0QLE7</accession>
<dbReference type="InterPro" id="IPR002033">
    <property type="entry name" value="TatC"/>
</dbReference>
<dbReference type="GO" id="GO:0043953">
    <property type="term" value="P:protein transport by the Tat complex"/>
    <property type="evidence" value="ECO:0007669"/>
    <property type="project" value="TreeGrafter"/>
</dbReference>
<dbReference type="Pfam" id="PF00902">
    <property type="entry name" value="TatC"/>
    <property type="match status" value="1"/>
</dbReference>
<feature type="coiled-coil region" evidence="6">
    <location>
        <begin position="68"/>
        <end position="107"/>
    </location>
</feature>
<feature type="non-terminal residue" evidence="8">
    <location>
        <position position="1"/>
    </location>
</feature>
<evidence type="ECO:0000256" key="3">
    <source>
        <dbReference type="ARBA" id="ARBA00022692"/>
    </source>
</evidence>
<proteinExistence type="inferred from homology"/>
<keyword evidence="6" id="KW-0175">Coiled coil</keyword>
<dbReference type="GO" id="GO:0065002">
    <property type="term" value="P:intracellular protein transmembrane transport"/>
    <property type="evidence" value="ECO:0007669"/>
    <property type="project" value="TreeGrafter"/>
</dbReference>
<dbReference type="GO" id="GO:0033281">
    <property type="term" value="C:TAT protein transport complex"/>
    <property type="evidence" value="ECO:0007669"/>
    <property type="project" value="TreeGrafter"/>
</dbReference>
<reference evidence="8 9" key="2">
    <citation type="submission" date="2017-10" db="EMBL/GenBank/DDBJ databases">
        <title>Genome analyses suggest a sexual origin of heterokaryosis in a supposedly ancient asexual fungus.</title>
        <authorList>
            <person name="Corradi N."/>
            <person name="Sedzielewska K."/>
            <person name="Noel J."/>
            <person name="Charron P."/>
            <person name="Farinelli L."/>
            <person name="Marton T."/>
            <person name="Kruger M."/>
            <person name="Pelin A."/>
            <person name="Brachmann A."/>
            <person name="Corradi N."/>
        </authorList>
    </citation>
    <scope>NUCLEOTIDE SEQUENCE [LARGE SCALE GENOMIC DNA]</scope>
    <source>
        <strain evidence="8 9">A1</strain>
    </source>
</reference>
<evidence type="ECO:0000256" key="4">
    <source>
        <dbReference type="ARBA" id="ARBA00022989"/>
    </source>
</evidence>
<reference evidence="8 9" key="1">
    <citation type="submission" date="2017-10" db="EMBL/GenBank/DDBJ databases">
        <title>Extensive intraspecific genome diversity in a model arbuscular mycorrhizal fungus.</title>
        <authorList>
            <person name="Chen E.C.H."/>
            <person name="Morin E."/>
            <person name="Baudet D."/>
            <person name="Noel J."/>
            <person name="Ndikumana S."/>
            <person name="Charron P."/>
            <person name="St-Onge C."/>
            <person name="Giorgi J."/>
            <person name="Grigoriev I.V."/>
            <person name="Roux C."/>
            <person name="Martin F.M."/>
            <person name="Corradi N."/>
        </authorList>
    </citation>
    <scope>NUCLEOTIDE SEQUENCE [LARGE SCALE GENOMIC DNA]</scope>
    <source>
        <strain evidence="8 9">A1</strain>
    </source>
</reference>
<keyword evidence="3 7" id="KW-0812">Transmembrane</keyword>